<feature type="domain" description="Glycosyl transferase family 1" evidence="1">
    <location>
        <begin position="195"/>
        <end position="357"/>
    </location>
</feature>
<dbReference type="CDD" id="cd03801">
    <property type="entry name" value="GT4_PimA-like"/>
    <property type="match status" value="1"/>
</dbReference>
<dbReference type="PANTHER" id="PTHR12526:SF627">
    <property type="entry name" value="D-RHAMNOSYLTRANSFERASE WBPZ"/>
    <property type="match status" value="1"/>
</dbReference>
<evidence type="ECO:0000259" key="2">
    <source>
        <dbReference type="Pfam" id="PF13439"/>
    </source>
</evidence>
<feature type="domain" description="Glycosyltransferase subfamily 4-like N-terminal" evidence="2">
    <location>
        <begin position="13"/>
        <end position="184"/>
    </location>
</feature>
<reference evidence="3 4" key="1">
    <citation type="submission" date="2016-10" db="EMBL/GenBank/DDBJ databases">
        <title>Paenibacillus species isolates.</title>
        <authorList>
            <person name="Beno S.M."/>
        </authorList>
    </citation>
    <scope>NUCLEOTIDE SEQUENCE [LARGE SCALE GENOMIC DNA]</scope>
    <source>
        <strain evidence="3 4">FSL H7-0918</strain>
    </source>
</reference>
<dbReference type="Gene3D" id="3.40.50.2000">
    <property type="entry name" value="Glycogen Phosphorylase B"/>
    <property type="match status" value="2"/>
</dbReference>
<name>A0AB36J849_9BACL</name>
<sequence length="383" mass="44055">MRICYIAHLGDLSGANRSLVDLVCAVRNLGVDVFVITPKKGELSRKLDELKIENLCIYSGSWLGDLKKEKKIKKLAKIVINLFAEYRFYSFFKNNKFNFDLIHYNSFIYGVGAKSLLKLNIPYVWHIREFPEETFGLTFYNRKKTYELVSNSEKIMAISGAIYNHFSLQFDKKKIKLIYNGLEVNNNKTVLKRKSSNDKISCLLVGAIAEDKGQYEAVRAISFLVNSGEVANIVLHIVGNIIDVQYFSEIKKYIEDNQLDEYVIFHGYHTDVSTFRELCSIALICSKMEAFGRVTVEAMLARELVIGSNTGGTIEIINDMETGLIYHQGDYISLANRIKYAILNKNEMDEIVERAFERAEKSFSIERTAREVIEQYEIIRRKE</sequence>
<dbReference type="InterPro" id="IPR028098">
    <property type="entry name" value="Glyco_trans_4-like_N"/>
</dbReference>
<gene>
    <name evidence="3" type="ORF">BSK47_24625</name>
</gene>
<accession>A0AB36J849</accession>
<evidence type="ECO:0000313" key="4">
    <source>
        <dbReference type="Proteomes" id="UP000187323"/>
    </source>
</evidence>
<dbReference type="PANTHER" id="PTHR12526">
    <property type="entry name" value="GLYCOSYLTRANSFERASE"/>
    <property type="match status" value="1"/>
</dbReference>
<organism evidence="3 4">
    <name type="scientific">Paenibacillus odorifer</name>
    <dbReference type="NCBI Taxonomy" id="189426"/>
    <lineage>
        <taxon>Bacteria</taxon>
        <taxon>Bacillati</taxon>
        <taxon>Bacillota</taxon>
        <taxon>Bacilli</taxon>
        <taxon>Bacillales</taxon>
        <taxon>Paenibacillaceae</taxon>
        <taxon>Paenibacillus</taxon>
    </lineage>
</organism>
<dbReference type="Pfam" id="PF13439">
    <property type="entry name" value="Glyco_transf_4"/>
    <property type="match status" value="1"/>
</dbReference>
<evidence type="ECO:0000313" key="3">
    <source>
        <dbReference type="EMBL" id="OME13840.1"/>
    </source>
</evidence>
<evidence type="ECO:0000259" key="1">
    <source>
        <dbReference type="Pfam" id="PF00534"/>
    </source>
</evidence>
<dbReference type="SUPFAM" id="SSF53756">
    <property type="entry name" value="UDP-Glycosyltransferase/glycogen phosphorylase"/>
    <property type="match status" value="1"/>
</dbReference>
<dbReference type="GO" id="GO:0016757">
    <property type="term" value="F:glycosyltransferase activity"/>
    <property type="evidence" value="ECO:0007669"/>
    <property type="project" value="InterPro"/>
</dbReference>
<dbReference type="Pfam" id="PF00534">
    <property type="entry name" value="Glycos_transf_1"/>
    <property type="match status" value="1"/>
</dbReference>
<comment type="caution">
    <text evidence="3">The sequence shown here is derived from an EMBL/GenBank/DDBJ whole genome shotgun (WGS) entry which is preliminary data.</text>
</comment>
<evidence type="ECO:0008006" key="5">
    <source>
        <dbReference type="Google" id="ProtNLM"/>
    </source>
</evidence>
<dbReference type="InterPro" id="IPR001296">
    <property type="entry name" value="Glyco_trans_1"/>
</dbReference>
<dbReference type="Proteomes" id="UP000187323">
    <property type="component" value="Unassembled WGS sequence"/>
</dbReference>
<dbReference type="AlphaFoldDB" id="A0AB36J849"/>
<dbReference type="RefSeq" id="WP_076137805.1">
    <property type="nucleotide sequence ID" value="NZ_MPTO01000027.1"/>
</dbReference>
<proteinExistence type="predicted"/>
<protein>
    <recommendedName>
        <fullName evidence="5">Glycosyl transferase family 1 domain-containing protein</fullName>
    </recommendedName>
</protein>
<dbReference type="EMBL" id="MPTO01000027">
    <property type="protein sequence ID" value="OME13840.1"/>
    <property type="molecule type" value="Genomic_DNA"/>
</dbReference>